<dbReference type="EMBL" id="JBDFQZ010000005">
    <property type="protein sequence ID" value="KAK9726093.1"/>
    <property type="molecule type" value="Genomic_DNA"/>
</dbReference>
<keyword evidence="2" id="KW-1015">Disulfide bond</keyword>
<dbReference type="Proteomes" id="UP001443914">
    <property type="component" value="Unassembled WGS sequence"/>
</dbReference>
<evidence type="ECO:0000256" key="1">
    <source>
        <dbReference type="ARBA" id="ARBA00022982"/>
    </source>
</evidence>
<dbReference type="Gene3D" id="3.40.30.10">
    <property type="entry name" value="Glutaredoxin"/>
    <property type="match status" value="1"/>
</dbReference>
<dbReference type="PANTHER" id="PTHR46115">
    <property type="entry name" value="THIOREDOXIN-LIKE PROTEIN 1"/>
    <property type="match status" value="1"/>
</dbReference>
<dbReference type="PROSITE" id="PS51352">
    <property type="entry name" value="THIOREDOXIN_2"/>
    <property type="match status" value="1"/>
</dbReference>
<keyword evidence="1" id="KW-0813">Transport</keyword>
<dbReference type="AlphaFoldDB" id="A0AAW1KZP9"/>
<dbReference type="InterPro" id="IPR036249">
    <property type="entry name" value="Thioredoxin-like_sf"/>
</dbReference>
<comment type="caution">
    <text evidence="5">The sequence shown here is derived from an EMBL/GenBank/DDBJ whole genome shotgun (WGS) entry which is preliminary data.</text>
</comment>
<feature type="domain" description="Thioredoxin" evidence="4">
    <location>
        <begin position="74"/>
        <end position="196"/>
    </location>
</feature>
<evidence type="ECO:0000313" key="6">
    <source>
        <dbReference type="Proteomes" id="UP001443914"/>
    </source>
</evidence>
<accession>A0AAW1KZP9</accession>
<evidence type="ECO:0000256" key="3">
    <source>
        <dbReference type="ARBA" id="ARBA00023284"/>
    </source>
</evidence>
<protein>
    <recommendedName>
        <fullName evidence="4">Thioredoxin domain-containing protein</fullName>
    </recommendedName>
</protein>
<keyword evidence="3" id="KW-0676">Redox-active center</keyword>
<dbReference type="FunFam" id="3.40.30.10:FF:000245">
    <property type="entry name" value="Thioredoxin"/>
    <property type="match status" value="1"/>
</dbReference>
<organism evidence="5 6">
    <name type="scientific">Saponaria officinalis</name>
    <name type="common">Common soapwort</name>
    <name type="synonym">Lychnis saponaria</name>
    <dbReference type="NCBI Taxonomy" id="3572"/>
    <lineage>
        <taxon>Eukaryota</taxon>
        <taxon>Viridiplantae</taxon>
        <taxon>Streptophyta</taxon>
        <taxon>Embryophyta</taxon>
        <taxon>Tracheophyta</taxon>
        <taxon>Spermatophyta</taxon>
        <taxon>Magnoliopsida</taxon>
        <taxon>eudicotyledons</taxon>
        <taxon>Gunneridae</taxon>
        <taxon>Pentapetalae</taxon>
        <taxon>Caryophyllales</taxon>
        <taxon>Caryophyllaceae</taxon>
        <taxon>Caryophylleae</taxon>
        <taxon>Saponaria</taxon>
    </lineage>
</organism>
<dbReference type="SUPFAM" id="SSF52833">
    <property type="entry name" value="Thioredoxin-like"/>
    <property type="match status" value="1"/>
</dbReference>
<sequence length="196" mass="21357">MGRISAIVRPLLRQQHHHFLRRISSSSSPSSSLLSSLISPTSPQLAPSMSFSSLSIPAAACLFSSFSPSSRSFSSASDSPSNMVLVKSDDQLSESLKKATDESFPAIFYFTAAWCGPCRFLWPDIQKLSESLPDVKFYKIDIDDVGSGPTMHKLCISSVPTLHFFKDGKKAAEVIGADSRKIKDITSSLYKNNSAE</sequence>
<keyword evidence="6" id="KW-1185">Reference proteome</keyword>
<evidence type="ECO:0000313" key="5">
    <source>
        <dbReference type="EMBL" id="KAK9726093.1"/>
    </source>
</evidence>
<gene>
    <name evidence="5" type="ORF">RND81_05G189900</name>
</gene>
<dbReference type="CDD" id="cd02947">
    <property type="entry name" value="TRX_family"/>
    <property type="match status" value="1"/>
</dbReference>
<reference evidence="5" key="1">
    <citation type="submission" date="2024-03" db="EMBL/GenBank/DDBJ databases">
        <title>WGS assembly of Saponaria officinalis var. Norfolk2.</title>
        <authorList>
            <person name="Jenkins J."/>
            <person name="Shu S."/>
            <person name="Grimwood J."/>
            <person name="Barry K."/>
            <person name="Goodstein D."/>
            <person name="Schmutz J."/>
            <person name="Leebens-Mack J."/>
            <person name="Osbourn A."/>
        </authorList>
    </citation>
    <scope>NUCLEOTIDE SEQUENCE [LARGE SCALE GENOMIC DNA]</scope>
    <source>
        <strain evidence="5">JIC</strain>
    </source>
</reference>
<dbReference type="InterPro" id="IPR013766">
    <property type="entry name" value="Thioredoxin_domain"/>
</dbReference>
<dbReference type="Pfam" id="PF00085">
    <property type="entry name" value="Thioredoxin"/>
    <property type="match status" value="1"/>
</dbReference>
<proteinExistence type="predicted"/>
<evidence type="ECO:0000256" key="2">
    <source>
        <dbReference type="ARBA" id="ARBA00023157"/>
    </source>
</evidence>
<evidence type="ECO:0000259" key="4">
    <source>
        <dbReference type="PROSITE" id="PS51352"/>
    </source>
</evidence>
<keyword evidence="1" id="KW-0249">Electron transport</keyword>
<name>A0AAW1KZP9_SAPOF</name>